<evidence type="ECO:0000256" key="1">
    <source>
        <dbReference type="SAM" id="Phobius"/>
    </source>
</evidence>
<keyword evidence="1" id="KW-1133">Transmembrane helix</keyword>
<gene>
    <name evidence="2" type="ORF">GALL_203670</name>
</gene>
<feature type="transmembrane region" description="Helical" evidence="1">
    <location>
        <begin position="46"/>
        <end position="66"/>
    </location>
</feature>
<accession>A0A1J5RMY8</accession>
<keyword evidence="1" id="KW-0472">Membrane</keyword>
<comment type="caution">
    <text evidence="2">The sequence shown here is derived from an EMBL/GenBank/DDBJ whole genome shotgun (WGS) entry which is preliminary data.</text>
</comment>
<reference evidence="2" key="1">
    <citation type="submission" date="2016-10" db="EMBL/GenBank/DDBJ databases">
        <title>Sequence of Gallionella enrichment culture.</title>
        <authorList>
            <person name="Poehlein A."/>
            <person name="Muehling M."/>
            <person name="Daniel R."/>
        </authorList>
    </citation>
    <scope>NUCLEOTIDE SEQUENCE</scope>
</reference>
<dbReference type="EMBL" id="MLJW01000130">
    <property type="protein sequence ID" value="OIQ97608.1"/>
    <property type="molecule type" value="Genomic_DNA"/>
</dbReference>
<feature type="transmembrane region" description="Helical" evidence="1">
    <location>
        <begin position="6"/>
        <end position="25"/>
    </location>
</feature>
<proteinExistence type="predicted"/>
<protein>
    <submittedName>
        <fullName evidence="2">Uncharacterized protein</fullName>
    </submittedName>
</protein>
<name>A0A1J5RMY8_9ZZZZ</name>
<organism evidence="2">
    <name type="scientific">mine drainage metagenome</name>
    <dbReference type="NCBI Taxonomy" id="410659"/>
    <lineage>
        <taxon>unclassified sequences</taxon>
        <taxon>metagenomes</taxon>
        <taxon>ecological metagenomes</taxon>
    </lineage>
</organism>
<evidence type="ECO:0000313" key="2">
    <source>
        <dbReference type="EMBL" id="OIQ97608.1"/>
    </source>
</evidence>
<keyword evidence="1" id="KW-0812">Transmembrane</keyword>
<sequence length="200" mass="21064">MTTFEISWALSFTCLVILTGCIGKWTKTSYLGILIDNRGRFSLTHLQIVLWTLIILSSIVGVLIATNFDPSKISLSTQLLGLMGISAGSAVLSTGVKGAKDAPGGSANVAKAGAFQLSSGSTTTITAKFSQIWLEEEGDQADNVVSVTKFQNFIFTLVIVGTYVSIALKTGGLPVLPDNMVWLIGISQAGYVGGKIPDKS</sequence>
<dbReference type="AlphaFoldDB" id="A0A1J5RMY8"/>